<proteinExistence type="predicted"/>
<dbReference type="RefSeq" id="XP_056483200.1">
    <property type="nucleotide sequence ID" value="XM_056637170.1"/>
</dbReference>
<evidence type="ECO:0000313" key="2">
    <source>
        <dbReference type="Proteomes" id="UP001147747"/>
    </source>
</evidence>
<keyword evidence="2" id="KW-1185">Reference proteome</keyword>
<dbReference type="OrthoDB" id="4388755at2759"/>
<protein>
    <recommendedName>
        <fullName evidence="3">Apple domain-containing protein</fullName>
    </recommendedName>
</protein>
<sequence>MLCDIWFARGTCRLYGTGGFATGEPSDGSLDYAYISNPLPVNSPNQLTAMCSTKCPGADGGVHRSNSRDTQDTFEDCIDACFLMSKCHSVD</sequence>
<dbReference type="AlphaFoldDB" id="A0A9W9SLF8"/>
<organism evidence="1 2">
    <name type="scientific">Penicillium cosmopolitanum</name>
    <dbReference type="NCBI Taxonomy" id="1131564"/>
    <lineage>
        <taxon>Eukaryota</taxon>
        <taxon>Fungi</taxon>
        <taxon>Dikarya</taxon>
        <taxon>Ascomycota</taxon>
        <taxon>Pezizomycotina</taxon>
        <taxon>Eurotiomycetes</taxon>
        <taxon>Eurotiomycetidae</taxon>
        <taxon>Eurotiales</taxon>
        <taxon>Aspergillaceae</taxon>
        <taxon>Penicillium</taxon>
    </lineage>
</organism>
<gene>
    <name evidence="1" type="ORF">N7509_012533</name>
</gene>
<name>A0A9W9SLF8_9EURO</name>
<accession>A0A9W9SLF8</accession>
<evidence type="ECO:0008006" key="3">
    <source>
        <dbReference type="Google" id="ProtNLM"/>
    </source>
</evidence>
<dbReference type="EMBL" id="JAPZBU010000011">
    <property type="protein sequence ID" value="KAJ5379414.1"/>
    <property type="molecule type" value="Genomic_DNA"/>
</dbReference>
<reference evidence="1" key="1">
    <citation type="submission" date="2022-12" db="EMBL/GenBank/DDBJ databases">
        <authorList>
            <person name="Petersen C."/>
        </authorList>
    </citation>
    <scope>NUCLEOTIDE SEQUENCE</scope>
    <source>
        <strain evidence="1">IBT 29677</strain>
    </source>
</reference>
<reference evidence="1" key="2">
    <citation type="journal article" date="2023" name="IMA Fungus">
        <title>Comparative genomic study of the Penicillium genus elucidates a diverse pangenome and 15 lateral gene transfer events.</title>
        <authorList>
            <person name="Petersen C."/>
            <person name="Sorensen T."/>
            <person name="Nielsen M.R."/>
            <person name="Sondergaard T.E."/>
            <person name="Sorensen J.L."/>
            <person name="Fitzpatrick D.A."/>
            <person name="Frisvad J.C."/>
            <person name="Nielsen K.L."/>
        </authorList>
    </citation>
    <scope>NUCLEOTIDE SEQUENCE</scope>
    <source>
        <strain evidence="1">IBT 29677</strain>
    </source>
</reference>
<dbReference type="Proteomes" id="UP001147747">
    <property type="component" value="Unassembled WGS sequence"/>
</dbReference>
<evidence type="ECO:0000313" key="1">
    <source>
        <dbReference type="EMBL" id="KAJ5379414.1"/>
    </source>
</evidence>
<comment type="caution">
    <text evidence="1">The sequence shown here is derived from an EMBL/GenBank/DDBJ whole genome shotgun (WGS) entry which is preliminary data.</text>
</comment>
<dbReference type="GeneID" id="81376150"/>